<dbReference type="SUPFAM" id="SSF46785">
    <property type="entry name" value="Winged helix' DNA-binding domain"/>
    <property type="match status" value="1"/>
</dbReference>
<sequence>MGPTSSVLSPSGVPLYEQVKRAVLAALSTGEWKQGEAIPPEKLLSERFGVSIGTLRKAIDELVMENILVRHQGRGTFVAIHSQNQHFFKFFRIVRQDGEKAYPTTELQSFRHMPASDEALEKLRLPRGSRVFEFVNALSLHGEKVIVDTICVSDVMFRGLTQQQLRERPSTLYSFYQQMFGINVIATDERVRVAVADAYHAGLLNVEPGAPLLELRRVAYSFHQTPVEWRVSKVNTRHYEYIGQEHLINS</sequence>
<dbReference type="Proteomes" id="UP000559809">
    <property type="component" value="Unassembled WGS sequence"/>
</dbReference>
<keyword evidence="6" id="KW-1185">Reference proteome</keyword>
<protein>
    <submittedName>
        <fullName evidence="5">GntR family transcriptional regulator</fullName>
    </submittedName>
</protein>
<dbReference type="PROSITE" id="PS50949">
    <property type="entry name" value="HTH_GNTR"/>
    <property type="match status" value="1"/>
</dbReference>
<dbReference type="SMART" id="SM00866">
    <property type="entry name" value="UTRA"/>
    <property type="match status" value="1"/>
</dbReference>
<dbReference type="InterPro" id="IPR000524">
    <property type="entry name" value="Tscrpt_reg_HTH_GntR"/>
</dbReference>
<dbReference type="SUPFAM" id="SSF64288">
    <property type="entry name" value="Chorismate lyase-like"/>
    <property type="match status" value="1"/>
</dbReference>
<accession>A0A853G3J3</accession>
<dbReference type="InterPro" id="IPR011663">
    <property type="entry name" value="UTRA"/>
</dbReference>
<evidence type="ECO:0000256" key="2">
    <source>
        <dbReference type="ARBA" id="ARBA00023125"/>
    </source>
</evidence>
<dbReference type="InterPro" id="IPR036390">
    <property type="entry name" value="WH_DNA-bd_sf"/>
</dbReference>
<dbReference type="GO" id="GO:0003700">
    <property type="term" value="F:DNA-binding transcription factor activity"/>
    <property type="evidence" value="ECO:0007669"/>
    <property type="project" value="InterPro"/>
</dbReference>
<dbReference type="Gene3D" id="1.10.10.10">
    <property type="entry name" value="Winged helix-like DNA-binding domain superfamily/Winged helix DNA-binding domain"/>
    <property type="match status" value="1"/>
</dbReference>
<feature type="domain" description="HTH gntR-type" evidence="4">
    <location>
        <begin position="13"/>
        <end position="81"/>
    </location>
</feature>
<comment type="caution">
    <text evidence="5">The sequence shown here is derived from an EMBL/GenBank/DDBJ whole genome shotgun (WGS) entry which is preliminary data.</text>
</comment>
<evidence type="ECO:0000259" key="4">
    <source>
        <dbReference type="PROSITE" id="PS50949"/>
    </source>
</evidence>
<keyword evidence="2" id="KW-0238">DNA-binding</keyword>
<dbReference type="PANTHER" id="PTHR44846">
    <property type="entry name" value="MANNOSYL-D-GLYCERATE TRANSPORT/METABOLISM SYSTEM REPRESSOR MNGR-RELATED"/>
    <property type="match status" value="1"/>
</dbReference>
<dbReference type="RefSeq" id="WP_180158126.1">
    <property type="nucleotide sequence ID" value="NZ_JACCEM010000012.1"/>
</dbReference>
<gene>
    <name evidence="5" type="ORF">H0A72_19195</name>
</gene>
<keyword evidence="3" id="KW-0804">Transcription</keyword>
<evidence type="ECO:0000256" key="3">
    <source>
        <dbReference type="ARBA" id="ARBA00023163"/>
    </source>
</evidence>
<dbReference type="EMBL" id="JACCEM010000012">
    <property type="protein sequence ID" value="NYT51443.1"/>
    <property type="molecule type" value="Genomic_DNA"/>
</dbReference>
<dbReference type="PANTHER" id="PTHR44846:SF1">
    <property type="entry name" value="MANNOSYL-D-GLYCERATE TRANSPORT_METABOLISM SYSTEM REPRESSOR MNGR-RELATED"/>
    <property type="match status" value="1"/>
</dbReference>
<name>A0A853G3J3_9BURK</name>
<proteinExistence type="predicted"/>
<dbReference type="CDD" id="cd07377">
    <property type="entry name" value="WHTH_GntR"/>
    <property type="match status" value="1"/>
</dbReference>
<dbReference type="GO" id="GO:0003677">
    <property type="term" value="F:DNA binding"/>
    <property type="evidence" value="ECO:0007669"/>
    <property type="project" value="UniProtKB-KW"/>
</dbReference>
<evidence type="ECO:0000256" key="1">
    <source>
        <dbReference type="ARBA" id="ARBA00023015"/>
    </source>
</evidence>
<keyword evidence="1" id="KW-0805">Transcription regulation</keyword>
<evidence type="ECO:0000313" key="6">
    <source>
        <dbReference type="Proteomes" id="UP000559809"/>
    </source>
</evidence>
<dbReference type="AlphaFoldDB" id="A0A853G3J3"/>
<dbReference type="InterPro" id="IPR050679">
    <property type="entry name" value="Bact_HTH_transcr_reg"/>
</dbReference>
<evidence type="ECO:0000313" key="5">
    <source>
        <dbReference type="EMBL" id="NYT51443.1"/>
    </source>
</evidence>
<dbReference type="Gene3D" id="3.40.1410.10">
    <property type="entry name" value="Chorismate lyase-like"/>
    <property type="match status" value="1"/>
</dbReference>
<dbReference type="InterPro" id="IPR036388">
    <property type="entry name" value="WH-like_DNA-bd_sf"/>
</dbReference>
<dbReference type="GO" id="GO:0045892">
    <property type="term" value="P:negative regulation of DNA-templated transcription"/>
    <property type="evidence" value="ECO:0007669"/>
    <property type="project" value="TreeGrafter"/>
</dbReference>
<dbReference type="InterPro" id="IPR028978">
    <property type="entry name" value="Chorismate_lyase_/UTRA_dom_sf"/>
</dbReference>
<dbReference type="SMART" id="SM00345">
    <property type="entry name" value="HTH_GNTR"/>
    <property type="match status" value="1"/>
</dbReference>
<dbReference type="Pfam" id="PF00392">
    <property type="entry name" value="GntR"/>
    <property type="match status" value="1"/>
</dbReference>
<dbReference type="Pfam" id="PF07702">
    <property type="entry name" value="UTRA"/>
    <property type="match status" value="1"/>
</dbReference>
<organism evidence="5 6">
    <name type="scientific">Parapusillimonas granuli</name>
    <dbReference type="NCBI Taxonomy" id="380911"/>
    <lineage>
        <taxon>Bacteria</taxon>
        <taxon>Pseudomonadati</taxon>
        <taxon>Pseudomonadota</taxon>
        <taxon>Betaproteobacteria</taxon>
        <taxon>Burkholderiales</taxon>
        <taxon>Alcaligenaceae</taxon>
        <taxon>Parapusillimonas</taxon>
    </lineage>
</organism>
<reference evidence="5 6" key="1">
    <citation type="submission" date="2020-07" db="EMBL/GenBank/DDBJ databases">
        <title>Taxonomic revisions and descriptions of new bacterial species based on genomic comparisons in the high-G+C-content subgroup of the family Alcaligenaceae.</title>
        <authorList>
            <person name="Szabo A."/>
            <person name="Felfoldi T."/>
        </authorList>
    </citation>
    <scope>NUCLEOTIDE SEQUENCE [LARGE SCALE GENOMIC DNA]</scope>
    <source>
        <strain evidence="5 6">LMG 24012</strain>
    </source>
</reference>